<sequence>MRIRVAPTRRSKLATAVIAATAVAASLTLTACGGESGGSGDGKVHLSFSWWGDASRAKSTEAAIKLFEKAHPTIEVGTQYAQFGPYNQKLATQIAGGGAPDLIQIDWGNQSQYARSNTLLDLSSGAAKVDFSGLDPAFASSGKDGDKQVALPFGQTTQSFVVDETELKSLGVPVPEAGWTWDDVATFGKAVHDRSKGEVAGLSDPGTTWAAFQSWLYQRGKDLYTKDGRLGFTQADLEGFWNFCAGLRKSGAATPANQTATLANGPAEDPLAKNTAAAEWDYDSIYASHAAANKDHLVLVPLPTVGGKTGMYAKPSMLLSVYAGSKHPKEAAELLSFLVNDPKAAGALGTSRGLFPNLGVRKSQTASATGDDKVVSDYEAANAARLSPTPTAPPKGDGQLITLMQRIYGGISFGQQSVAAGAKDFMAQAQQALAK</sequence>
<keyword evidence="3" id="KW-1185">Reference proteome</keyword>
<evidence type="ECO:0000313" key="3">
    <source>
        <dbReference type="Proteomes" id="UP000603708"/>
    </source>
</evidence>
<organism evidence="2 3">
    <name type="scientific">Streptomyces sulfonofaciens</name>
    <dbReference type="NCBI Taxonomy" id="68272"/>
    <lineage>
        <taxon>Bacteria</taxon>
        <taxon>Bacillati</taxon>
        <taxon>Actinomycetota</taxon>
        <taxon>Actinomycetes</taxon>
        <taxon>Kitasatosporales</taxon>
        <taxon>Streptomycetaceae</taxon>
        <taxon>Streptomyces</taxon>
    </lineage>
</organism>
<dbReference type="InterPro" id="IPR050490">
    <property type="entry name" value="Bact_solute-bd_prot1"/>
</dbReference>
<dbReference type="PANTHER" id="PTHR43649">
    <property type="entry name" value="ARABINOSE-BINDING PROTEIN-RELATED"/>
    <property type="match status" value="1"/>
</dbReference>
<dbReference type="Proteomes" id="UP000603708">
    <property type="component" value="Unassembled WGS sequence"/>
</dbReference>
<keyword evidence="1" id="KW-0732">Signal</keyword>
<dbReference type="InterPro" id="IPR006059">
    <property type="entry name" value="SBP"/>
</dbReference>
<reference evidence="2" key="1">
    <citation type="journal article" date="2014" name="Int. J. Syst. Evol. Microbiol.">
        <title>Complete genome sequence of Corynebacterium casei LMG S-19264T (=DSM 44701T), isolated from a smear-ripened cheese.</title>
        <authorList>
            <consortium name="US DOE Joint Genome Institute (JGI-PGF)"/>
            <person name="Walter F."/>
            <person name="Albersmeier A."/>
            <person name="Kalinowski J."/>
            <person name="Ruckert C."/>
        </authorList>
    </citation>
    <scope>NUCLEOTIDE SEQUENCE</scope>
    <source>
        <strain evidence="2">JCM 5069</strain>
    </source>
</reference>
<feature type="signal peptide" evidence="1">
    <location>
        <begin position="1"/>
        <end position="31"/>
    </location>
</feature>
<evidence type="ECO:0000256" key="1">
    <source>
        <dbReference type="SAM" id="SignalP"/>
    </source>
</evidence>
<dbReference type="Pfam" id="PF01547">
    <property type="entry name" value="SBP_bac_1"/>
    <property type="match status" value="1"/>
</dbReference>
<reference evidence="2" key="2">
    <citation type="submission" date="2020-09" db="EMBL/GenBank/DDBJ databases">
        <authorList>
            <person name="Sun Q."/>
            <person name="Ohkuma M."/>
        </authorList>
    </citation>
    <scope>NUCLEOTIDE SEQUENCE</scope>
    <source>
        <strain evidence="2">JCM 5069</strain>
    </source>
</reference>
<dbReference type="RefSeq" id="WP_189932661.1">
    <property type="nucleotide sequence ID" value="NZ_BNCD01000008.1"/>
</dbReference>
<dbReference type="PANTHER" id="PTHR43649:SF12">
    <property type="entry name" value="DIACETYLCHITOBIOSE BINDING PROTEIN DASA"/>
    <property type="match status" value="1"/>
</dbReference>
<comment type="caution">
    <text evidence="2">The sequence shown here is derived from an EMBL/GenBank/DDBJ whole genome shotgun (WGS) entry which is preliminary data.</text>
</comment>
<feature type="chain" id="PRO_5038402528" evidence="1">
    <location>
        <begin position="32"/>
        <end position="435"/>
    </location>
</feature>
<accession>A0A919L178</accession>
<name>A0A919L178_9ACTN</name>
<dbReference type="EMBL" id="BNCD01000008">
    <property type="protein sequence ID" value="GHH79689.1"/>
    <property type="molecule type" value="Genomic_DNA"/>
</dbReference>
<dbReference type="PROSITE" id="PS51257">
    <property type="entry name" value="PROKAR_LIPOPROTEIN"/>
    <property type="match status" value="1"/>
</dbReference>
<gene>
    <name evidence="2" type="ORF">GCM10018793_33160</name>
</gene>
<dbReference type="Gene3D" id="3.40.190.10">
    <property type="entry name" value="Periplasmic binding protein-like II"/>
    <property type="match status" value="2"/>
</dbReference>
<proteinExistence type="predicted"/>
<evidence type="ECO:0000313" key="2">
    <source>
        <dbReference type="EMBL" id="GHH79689.1"/>
    </source>
</evidence>
<protein>
    <submittedName>
        <fullName evidence="2">Sugar ABC transporter substrate-binding protein</fullName>
    </submittedName>
</protein>
<dbReference type="AlphaFoldDB" id="A0A919L178"/>
<dbReference type="SUPFAM" id="SSF53850">
    <property type="entry name" value="Periplasmic binding protein-like II"/>
    <property type="match status" value="1"/>
</dbReference>